<accession>A0A4D8PW32</accession>
<geneLocation type="plasmid" evidence="1 2">
    <name>p5</name>
</geneLocation>
<dbReference type="EMBL" id="CP032326">
    <property type="protein sequence ID" value="QCO00109.1"/>
    <property type="molecule type" value="Genomic_DNA"/>
</dbReference>
<dbReference type="KEGG" id="aare:D3093_33165"/>
<dbReference type="Pfam" id="PF13618">
    <property type="entry name" value="Gluconate_2-dh3"/>
    <property type="match status" value="1"/>
</dbReference>
<sequence length="165" mass="18114">MISPVAPHWALNAHAGALTHLQLQQLDRLMDGLLPGDKARRIPSASEAGAAQFVSRLLAQSKPVYSEIPEWAALYPIALAGFDQVATTRFGTALIDLAPQHVNVMLQELRAGQLKGMPVSIDQTALFKILLRHCYQGCFGDPRWGGNRHAMMWHAIGYPLLPADR</sequence>
<dbReference type="RefSeq" id="WP_137118822.1">
    <property type="nucleotide sequence ID" value="NZ_CP032326.1"/>
</dbReference>
<name>A0A4D8PW32_9PROT</name>
<evidence type="ECO:0000313" key="1">
    <source>
        <dbReference type="EMBL" id="QCO00109.1"/>
    </source>
</evidence>
<reference evidence="1 2" key="1">
    <citation type="submission" date="2018-09" db="EMBL/GenBank/DDBJ databases">
        <title>Whole genome based analysis of evolution and adaptive divergence in Indian and Brazilian strains of Azospirillum brasilense.</title>
        <authorList>
            <person name="Singh C."/>
            <person name="Tripathi A.K."/>
        </authorList>
    </citation>
    <scope>NUCLEOTIDE SEQUENCE [LARGE SCALE GENOMIC DNA]</scope>
    <source>
        <strain evidence="1 2">MTCC4035</strain>
        <plasmid evidence="1 2">p5</plasmid>
    </source>
</reference>
<dbReference type="InterPro" id="IPR027056">
    <property type="entry name" value="Gluconate_2DH_su3"/>
</dbReference>
<dbReference type="AlphaFoldDB" id="A0A4D8PW32"/>
<gene>
    <name evidence="1" type="ORF">D3093_33165</name>
</gene>
<dbReference type="Proteomes" id="UP000298595">
    <property type="component" value="Plasmid p5"/>
</dbReference>
<keyword evidence="1" id="KW-0614">Plasmid</keyword>
<evidence type="ECO:0000313" key="2">
    <source>
        <dbReference type="Proteomes" id="UP000298595"/>
    </source>
</evidence>
<organism evidence="1 2">
    <name type="scientific">Azospirillum argentinense</name>
    <dbReference type="NCBI Taxonomy" id="2970906"/>
    <lineage>
        <taxon>Bacteria</taxon>
        <taxon>Pseudomonadati</taxon>
        <taxon>Pseudomonadota</taxon>
        <taxon>Alphaproteobacteria</taxon>
        <taxon>Rhodospirillales</taxon>
        <taxon>Azospirillaceae</taxon>
        <taxon>Azospirillum</taxon>
    </lineage>
</organism>
<protein>
    <submittedName>
        <fullName evidence="1">Gluconate 2-dehydrogenase subunit 3 family protein</fullName>
    </submittedName>
</protein>
<proteinExistence type="predicted"/>